<dbReference type="Proteomes" id="UP001597508">
    <property type="component" value="Unassembled WGS sequence"/>
</dbReference>
<dbReference type="RefSeq" id="WP_379665684.1">
    <property type="nucleotide sequence ID" value="NZ_JBHULH010000003.1"/>
</dbReference>
<gene>
    <name evidence="3" type="ORF">ACFSRZ_06295</name>
</gene>
<feature type="compositionally biased region" description="Basic and acidic residues" evidence="1">
    <location>
        <begin position="721"/>
        <end position="740"/>
    </location>
</feature>
<feature type="compositionally biased region" description="Basic and acidic residues" evidence="1">
    <location>
        <begin position="934"/>
        <end position="945"/>
    </location>
</feature>
<sequence length="1104" mass="129176">MKEFNNIQRKLEGFYKKYYTNELIKGAILFSSLGLLYFLFTVYIEYFLWLEPISRTVLFWLFIGVEAYLLFRFIITPIIHLVKFKVGLSEIQSSKIIGDYFPEVRDKLLNILQLKRENNETELILASIEQKAKELQPIPFTRAINFQKNVKYAKYLSIPVLIWIISLVSGTSKDLSNSFSRVVNYKTEYIPPAPFHFEFETEVLEVIQGKSFTLAVTTIGDLVPEEAKIFYNGQTYFMQEKTNGVFVFTFTNVTKPIDFYVEANDVKSKTQTLSVIKTPTIQNIVLNLDYPTYTQKKDEVVDNSGNLLVPEGTKVEWEVSTHQTDSVIFIENNKRFAFNQIKDNTYSYKKNIRKNISYQISSSNKELKDYEKLPYAIKIVKDEFPSIVVQSNIDSISRGDAQFAGQISDDYGISKLELVYYDQDNPAIKKTVSLDINKQNIQTFFYQFPDGLDLEEGIDYELFFRVFDNDGVNGKKKAISKKFSYRQKSEEEINEEILEDQRNTINDLEKSIQKQKDQKKALDQLQKEIQNKKDINWNDKKKVDEFIKRQQQYKQMMERQTENLQETLDERKEENETLQEKKQELQKRIDELKKLNKQQKLLDELQKMADKLNKEELVRKAKQLSQENKQQERSLERILELTKRYYVEEKTMQIANKLDQLSKKQDSINNNKENALKQQKEINKEFDKISEELKELQKDNEKLKEPMEIPEMEEEQEETKEDLNKSEQKLQEQQKGEAKKNQKKASKKMKQMSQQMQQAMADMQANTLDENIDDLRKILENLVTFSFKQEDLMNQFDEISVRHPDFGKRIKQQNEIKTYFEHIDDSLYVLSMRVPQLSTKIQTDLSSAHYNLGQSLENFAENRFSSGISNQQYVMTSANNLSDFLSDMLNNMQNSMSSSGKGKGKGKSFSLPDLIQKQQGLSEQMQKGMQKGKGKQDQKGQEGKQGKNGNKQNNGQGEGNENQDERLNGDLFRIYQQQQALRQELEDAIKEGGEGAGNAKKALKTMEQLENEILEKGFNQGTLQRMQQLEYELLKLDKAAFEQGKDKKRKSNTNTRAYQKKKAKELQFKKRFYNQIEILNRQSLPLQENFEKKVQEYFSKKGTK</sequence>
<keyword evidence="4" id="KW-1185">Reference proteome</keyword>
<feature type="region of interest" description="Disordered" evidence="1">
    <location>
        <begin position="697"/>
        <end position="753"/>
    </location>
</feature>
<comment type="caution">
    <text evidence="3">The sequence shown here is derived from an EMBL/GenBank/DDBJ whole genome shotgun (WGS) entry which is preliminary data.</text>
</comment>
<evidence type="ECO:0000313" key="3">
    <source>
        <dbReference type="EMBL" id="MFD2566974.1"/>
    </source>
</evidence>
<feature type="compositionally biased region" description="Basic and acidic residues" evidence="1">
    <location>
        <begin position="697"/>
        <end position="707"/>
    </location>
</feature>
<evidence type="ECO:0000256" key="2">
    <source>
        <dbReference type="SAM" id="Phobius"/>
    </source>
</evidence>
<keyword evidence="2" id="KW-0812">Transmembrane</keyword>
<reference evidence="4" key="1">
    <citation type="journal article" date="2019" name="Int. J. Syst. Evol. Microbiol.">
        <title>The Global Catalogue of Microorganisms (GCM) 10K type strain sequencing project: providing services to taxonomists for standard genome sequencing and annotation.</title>
        <authorList>
            <consortium name="The Broad Institute Genomics Platform"/>
            <consortium name="The Broad Institute Genome Sequencing Center for Infectious Disease"/>
            <person name="Wu L."/>
            <person name="Ma J."/>
        </authorList>
    </citation>
    <scope>NUCLEOTIDE SEQUENCE [LARGE SCALE GENOMIC DNA]</scope>
    <source>
        <strain evidence="4">KCTC 52127</strain>
    </source>
</reference>
<feature type="compositionally biased region" description="Basic residues" evidence="1">
    <location>
        <begin position="741"/>
        <end position="750"/>
    </location>
</feature>
<proteinExistence type="predicted"/>
<accession>A0ABW5LRZ2</accession>
<keyword evidence="2" id="KW-1133">Transmembrane helix</keyword>
<feature type="transmembrane region" description="Helical" evidence="2">
    <location>
        <begin position="23"/>
        <end position="44"/>
    </location>
</feature>
<dbReference type="EMBL" id="JBHULH010000003">
    <property type="protein sequence ID" value="MFD2566974.1"/>
    <property type="molecule type" value="Genomic_DNA"/>
</dbReference>
<evidence type="ECO:0000256" key="1">
    <source>
        <dbReference type="SAM" id="MobiDB-lite"/>
    </source>
</evidence>
<organism evidence="3 4">
    <name type="scientific">Pseudotenacibaculum haliotis</name>
    <dbReference type="NCBI Taxonomy" id="1862138"/>
    <lineage>
        <taxon>Bacteria</taxon>
        <taxon>Pseudomonadati</taxon>
        <taxon>Bacteroidota</taxon>
        <taxon>Flavobacteriia</taxon>
        <taxon>Flavobacteriales</taxon>
        <taxon>Flavobacteriaceae</taxon>
        <taxon>Pseudotenacibaculum</taxon>
    </lineage>
</organism>
<evidence type="ECO:0000313" key="4">
    <source>
        <dbReference type="Proteomes" id="UP001597508"/>
    </source>
</evidence>
<feature type="compositionally biased region" description="Acidic residues" evidence="1">
    <location>
        <begin position="708"/>
        <end position="720"/>
    </location>
</feature>
<protein>
    <submittedName>
        <fullName evidence="3">DUF4175 family protein</fullName>
    </submittedName>
</protein>
<keyword evidence="2" id="KW-0472">Membrane</keyword>
<feature type="transmembrane region" description="Helical" evidence="2">
    <location>
        <begin position="56"/>
        <end position="75"/>
    </location>
</feature>
<feature type="region of interest" description="Disordered" evidence="1">
    <location>
        <begin position="921"/>
        <end position="964"/>
    </location>
</feature>
<name>A0ABW5LRZ2_9FLAO</name>
<feature type="transmembrane region" description="Helical" evidence="2">
    <location>
        <begin position="152"/>
        <end position="171"/>
    </location>
</feature>